<keyword evidence="1 7" id="KW-0596">Phosphopantetheine</keyword>
<dbReference type="InterPro" id="IPR009081">
    <property type="entry name" value="PP-bd_ACP"/>
</dbReference>
<dbReference type="GO" id="GO:0009245">
    <property type="term" value="P:lipid A biosynthetic process"/>
    <property type="evidence" value="ECO:0007669"/>
    <property type="project" value="TreeGrafter"/>
</dbReference>
<evidence type="ECO:0000256" key="1">
    <source>
        <dbReference type="ARBA" id="ARBA00022450"/>
    </source>
</evidence>
<dbReference type="InterPro" id="IPR036736">
    <property type="entry name" value="ACP-like_sf"/>
</dbReference>
<comment type="similarity">
    <text evidence="7">Belongs to the acyl carrier protein (ACP) family.</text>
</comment>
<keyword evidence="3 7" id="KW-0597">Phosphoprotein</keyword>
<comment type="PTM">
    <text evidence="7">4'-phosphopantetheine is transferred from CoA to a specific serine of apo-ACP by AcpS. This modification is essential for activity because fatty acids are bound in thioester linkage to the sulfhydryl of the prosthetic group.</text>
</comment>
<keyword evidence="2 7" id="KW-0444">Lipid biosynthesis</keyword>
<evidence type="ECO:0000256" key="6">
    <source>
        <dbReference type="ARBA" id="ARBA00023160"/>
    </source>
</evidence>
<feature type="domain" description="Carrier" evidence="10">
    <location>
        <begin position="4"/>
        <end position="79"/>
    </location>
</feature>
<dbReference type="Proteomes" id="UP000549765">
    <property type="component" value="Unassembled WGS sequence"/>
</dbReference>
<organism evidence="11 12">
    <name type="scientific">Periweissella fabalis</name>
    <dbReference type="NCBI Taxonomy" id="1070421"/>
    <lineage>
        <taxon>Bacteria</taxon>
        <taxon>Bacillati</taxon>
        <taxon>Bacillota</taxon>
        <taxon>Bacilli</taxon>
        <taxon>Lactobacillales</taxon>
        <taxon>Lactobacillaceae</taxon>
        <taxon>Periweissella</taxon>
    </lineage>
</organism>
<evidence type="ECO:0000256" key="3">
    <source>
        <dbReference type="ARBA" id="ARBA00022553"/>
    </source>
</evidence>
<dbReference type="NCBIfam" id="TIGR00517">
    <property type="entry name" value="acyl_carrier"/>
    <property type="match status" value="1"/>
</dbReference>
<comment type="subcellular location">
    <subcellularLocation>
        <location evidence="7">Cytoplasm</location>
    </subcellularLocation>
</comment>
<dbReference type="InterPro" id="IPR003231">
    <property type="entry name" value="ACP"/>
</dbReference>
<evidence type="ECO:0000313" key="11">
    <source>
        <dbReference type="EMBL" id="NKZ24681.1"/>
    </source>
</evidence>
<keyword evidence="5 7" id="KW-0443">Lipid metabolism</keyword>
<dbReference type="SUPFAM" id="SSF47336">
    <property type="entry name" value="ACP-like"/>
    <property type="match status" value="1"/>
</dbReference>
<evidence type="ECO:0000256" key="5">
    <source>
        <dbReference type="ARBA" id="ARBA00023098"/>
    </source>
</evidence>
<dbReference type="GO" id="GO:0000035">
    <property type="term" value="F:acyl binding"/>
    <property type="evidence" value="ECO:0007669"/>
    <property type="project" value="TreeGrafter"/>
</dbReference>
<dbReference type="GO" id="GO:0016020">
    <property type="term" value="C:membrane"/>
    <property type="evidence" value="ECO:0007669"/>
    <property type="project" value="GOC"/>
</dbReference>
<dbReference type="HAMAP" id="MF_01217">
    <property type="entry name" value="Acyl_carrier"/>
    <property type="match status" value="1"/>
</dbReference>
<evidence type="ECO:0000256" key="8">
    <source>
        <dbReference type="NCBIfam" id="TIGR00517"/>
    </source>
</evidence>
<keyword evidence="6 7" id="KW-0275">Fatty acid biosynthesis</keyword>
<comment type="function">
    <text evidence="7 9">Carrier of the growing fatty acid chain in fatty acid biosynthesis.</text>
</comment>
<dbReference type="NCBIfam" id="NF002148">
    <property type="entry name" value="PRK00982.1-2"/>
    <property type="match status" value="1"/>
</dbReference>
<dbReference type="EMBL" id="JAAXPN010000008">
    <property type="protein sequence ID" value="NKZ24681.1"/>
    <property type="molecule type" value="Genomic_DNA"/>
</dbReference>
<dbReference type="Pfam" id="PF00550">
    <property type="entry name" value="PP-binding"/>
    <property type="match status" value="1"/>
</dbReference>
<keyword evidence="12" id="KW-1185">Reference proteome</keyword>
<comment type="pathway">
    <text evidence="7 9">Lipid metabolism; fatty acid biosynthesis.</text>
</comment>
<dbReference type="Gene3D" id="1.10.1200.10">
    <property type="entry name" value="ACP-like"/>
    <property type="match status" value="1"/>
</dbReference>
<evidence type="ECO:0000313" key="12">
    <source>
        <dbReference type="Proteomes" id="UP000549765"/>
    </source>
</evidence>
<evidence type="ECO:0000256" key="7">
    <source>
        <dbReference type="HAMAP-Rule" id="MF_01217"/>
    </source>
</evidence>
<dbReference type="GO" id="GO:0005829">
    <property type="term" value="C:cytosol"/>
    <property type="evidence" value="ECO:0007669"/>
    <property type="project" value="TreeGrafter"/>
</dbReference>
<accession>A0A7X6S3X0</accession>
<keyword evidence="4 7" id="KW-0276">Fatty acid metabolism</keyword>
<dbReference type="UniPathway" id="UPA00094"/>
<name>A0A7X6S3X0_9LACO</name>
<dbReference type="PROSITE" id="PS50075">
    <property type="entry name" value="CARRIER"/>
    <property type="match status" value="1"/>
</dbReference>
<gene>
    <name evidence="7 11" type="primary">acpP</name>
    <name evidence="11" type="ORF">HF964_07735</name>
</gene>
<dbReference type="AlphaFoldDB" id="A0A7X6S3X0"/>
<keyword evidence="7" id="KW-0963">Cytoplasm</keyword>
<dbReference type="NCBIfam" id="NF002150">
    <property type="entry name" value="PRK00982.1-4"/>
    <property type="match status" value="1"/>
</dbReference>
<dbReference type="RefSeq" id="WP_168722474.1">
    <property type="nucleotide sequence ID" value="NZ_JAAXPN010000008.1"/>
</dbReference>
<protein>
    <recommendedName>
        <fullName evidence="7 8">Acyl carrier protein</fullName>
        <shortName evidence="7">ACP</shortName>
    </recommendedName>
</protein>
<reference evidence="11 12" key="1">
    <citation type="submission" date="2020-04" db="EMBL/GenBank/DDBJ databases">
        <title>MicrobeNet Type strains.</title>
        <authorList>
            <person name="Nicholson A.C."/>
        </authorList>
    </citation>
    <scope>NUCLEOTIDE SEQUENCE [LARGE SCALE GENOMIC DNA]</scope>
    <source>
        <strain evidence="11 12">CCUG 61472</strain>
    </source>
</reference>
<dbReference type="GO" id="GO:0000036">
    <property type="term" value="F:acyl carrier activity"/>
    <property type="evidence" value="ECO:0007669"/>
    <property type="project" value="UniProtKB-UniRule"/>
</dbReference>
<feature type="modified residue" description="O-(pantetheine 4'-phosphoryl)serine" evidence="7">
    <location>
        <position position="39"/>
    </location>
</feature>
<comment type="PTM">
    <text evidence="9">4'-phosphopantetheine is transferred from CoA to a specific serine of apo-ACP by acpS.</text>
</comment>
<dbReference type="PANTHER" id="PTHR20863">
    <property type="entry name" value="ACYL CARRIER PROTEIN"/>
    <property type="match status" value="1"/>
</dbReference>
<proteinExistence type="inferred from homology"/>
<comment type="caution">
    <text evidence="11">The sequence shown here is derived from an EMBL/GenBank/DDBJ whole genome shotgun (WGS) entry which is preliminary data.</text>
</comment>
<dbReference type="PANTHER" id="PTHR20863:SF76">
    <property type="entry name" value="CARRIER DOMAIN-CONTAINING PROTEIN"/>
    <property type="match status" value="1"/>
</dbReference>
<evidence type="ECO:0000256" key="2">
    <source>
        <dbReference type="ARBA" id="ARBA00022516"/>
    </source>
</evidence>
<evidence type="ECO:0000256" key="4">
    <source>
        <dbReference type="ARBA" id="ARBA00022832"/>
    </source>
</evidence>
<evidence type="ECO:0000256" key="9">
    <source>
        <dbReference type="RuleBase" id="RU003545"/>
    </source>
</evidence>
<evidence type="ECO:0000259" key="10">
    <source>
        <dbReference type="PROSITE" id="PS50075"/>
    </source>
</evidence>
<sequence>MTKQDIYNTISASIMEQFNLSADKIKPELNFLNDIDADSIDFVELVLDLEDHFDVEIPDEDAEKLVTLQNTVDYIADKKGITA</sequence>